<protein>
    <submittedName>
        <fullName evidence="5">Uncharacterized protein</fullName>
    </submittedName>
</protein>
<dbReference type="InterPro" id="IPR004864">
    <property type="entry name" value="LEA_2"/>
</dbReference>
<proteinExistence type="predicted"/>
<keyword evidence="4" id="KW-0472">Membrane</keyword>
<dbReference type="AlphaFoldDB" id="A0A164WKX6"/>
<name>A0A164WKX6_DAUCS</name>
<accession>A0A164WKX6</accession>
<dbReference type="Proteomes" id="UP000077755">
    <property type="component" value="Chromosome 6"/>
</dbReference>
<evidence type="ECO:0000256" key="2">
    <source>
        <dbReference type="ARBA" id="ARBA00022692"/>
    </source>
</evidence>
<dbReference type="OrthoDB" id="1889094at2759"/>
<sequence length="234" mass="26887">MREAPQPQLNGAYYGPSIPPPTKSSYRPGRRGGGGGLLGCLCSCVFNLIFQIICTILVILGVIVLIFWLIYRPQPLKFRVTDATLTQFDYSTDNKTLFYNLAVNMTVRNPNKRLGVYYDKIEARALYEGERIASYDIPKFYQGHKSTEDMFALFQGQNIVELKGRDLDRFNSEKTSGTYSIDVKLYMKIRFKVRDGIKPKFKPRIECELRLPLDSNGKSTGSFETKKCDFDWRR</sequence>
<comment type="subcellular location">
    <subcellularLocation>
        <location evidence="1">Membrane</location>
        <topology evidence="1">Single-pass membrane protein</topology>
    </subcellularLocation>
</comment>
<evidence type="ECO:0000256" key="3">
    <source>
        <dbReference type="ARBA" id="ARBA00022989"/>
    </source>
</evidence>
<dbReference type="PANTHER" id="PTHR31415">
    <property type="entry name" value="OS05G0367900 PROTEIN"/>
    <property type="match status" value="1"/>
</dbReference>
<organism evidence="5 6">
    <name type="scientific">Daucus carota subsp. sativus</name>
    <name type="common">Carrot</name>
    <dbReference type="NCBI Taxonomy" id="79200"/>
    <lineage>
        <taxon>Eukaryota</taxon>
        <taxon>Viridiplantae</taxon>
        <taxon>Streptophyta</taxon>
        <taxon>Embryophyta</taxon>
        <taxon>Tracheophyta</taxon>
        <taxon>Spermatophyta</taxon>
        <taxon>Magnoliopsida</taxon>
        <taxon>eudicotyledons</taxon>
        <taxon>Gunneridae</taxon>
        <taxon>Pentapetalae</taxon>
        <taxon>asterids</taxon>
        <taxon>campanulids</taxon>
        <taxon>Apiales</taxon>
        <taxon>Apiaceae</taxon>
        <taxon>Apioideae</taxon>
        <taxon>Scandiceae</taxon>
        <taxon>Daucinae</taxon>
        <taxon>Daucus</taxon>
        <taxon>Daucus sect. Daucus</taxon>
    </lineage>
</organism>
<reference evidence="5" key="2">
    <citation type="submission" date="2022-03" db="EMBL/GenBank/DDBJ databases">
        <title>Draft title - Genomic analysis of global carrot germplasm unveils the trajectory of domestication and the origin of high carotenoid orange carrot.</title>
        <authorList>
            <person name="Iorizzo M."/>
            <person name="Ellison S."/>
            <person name="Senalik D."/>
            <person name="Macko-Podgorni A."/>
            <person name="Grzebelus D."/>
            <person name="Bostan H."/>
            <person name="Rolling W."/>
            <person name="Curaba J."/>
            <person name="Simon P."/>
        </authorList>
    </citation>
    <scope>NUCLEOTIDE SEQUENCE</scope>
    <source>
        <tissue evidence="5">Leaf</tissue>
    </source>
</reference>
<reference evidence="5" key="1">
    <citation type="journal article" date="2016" name="Nat. Genet.">
        <title>A high-quality carrot genome assembly provides new insights into carotenoid accumulation and asterid genome evolution.</title>
        <authorList>
            <person name="Iorizzo M."/>
            <person name="Ellison S."/>
            <person name="Senalik D."/>
            <person name="Zeng P."/>
            <person name="Satapoomin P."/>
            <person name="Huang J."/>
            <person name="Bowman M."/>
            <person name="Iovene M."/>
            <person name="Sanseverino W."/>
            <person name="Cavagnaro P."/>
            <person name="Yildiz M."/>
            <person name="Macko-Podgorni A."/>
            <person name="Moranska E."/>
            <person name="Grzebelus E."/>
            <person name="Grzebelus D."/>
            <person name="Ashrafi H."/>
            <person name="Zheng Z."/>
            <person name="Cheng S."/>
            <person name="Spooner D."/>
            <person name="Van Deynze A."/>
            <person name="Simon P."/>
        </authorList>
    </citation>
    <scope>NUCLEOTIDE SEQUENCE</scope>
    <source>
        <tissue evidence="5">Leaf</tissue>
    </source>
</reference>
<dbReference type="GO" id="GO:0005886">
    <property type="term" value="C:plasma membrane"/>
    <property type="evidence" value="ECO:0007669"/>
    <property type="project" value="TreeGrafter"/>
</dbReference>
<keyword evidence="6" id="KW-1185">Reference proteome</keyword>
<evidence type="ECO:0000313" key="6">
    <source>
        <dbReference type="Proteomes" id="UP000077755"/>
    </source>
</evidence>
<gene>
    <name evidence="5" type="ORF">DCAR_0625639</name>
</gene>
<dbReference type="Pfam" id="PF03168">
    <property type="entry name" value="LEA_2"/>
    <property type="match status" value="1"/>
</dbReference>
<dbReference type="InterPro" id="IPR044839">
    <property type="entry name" value="NDR1-like"/>
</dbReference>
<dbReference type="OMA" id="QRTKCDI"/>
<dbReference type="GO" id="GO:0098542">
    <property type="term" value="P:defense response to other organism"/>
    <property type="evidence" value="ECO:0007669"/>
    <property type="project" value="InterPro"/>
</dbReference>
<evidence type="ECO:0000256" key="1">
    <source>
        <dbReference type="ARBA" id="ARBA00004167"/>
    </source>
</evidence>
<dbReference type="KEGG" id="dcr:108224664"/>
<dbReference type="EMBL" id="CP093348">
    <property type="protein sequence ID" value="WOH06216.1"/>
    <property type="molecule type" value="Genomic_DNA"/>
</dbReference>
<keyword evidence="3" id="KW-1133">Transmembrane helix</keyword>
<evidence type="ECO:0000256" key="4">
    <source>
        <dbReference type="ARBA" id="ARBA00023136"/>
    </source>
</evidence>
<keyword evidence="2" id="KW-0812">Transmembrane</keyword>
<dbReference type="PANTHER" id="PTHR31415:SF4">
    <property type="entry name" value="NDR1_HIN1-LIKE PROTEIN 3"/>
    <property type="match status" value="1"/>
</dbReference>
<dbReference type="Gramene" id="KZM91921">
    <property type="protein sequence ID" value="KZM91921"/>
    <property type="gene ID" value="DCAR_020714"/>
</dbReference>
<evidence type="ECO:0000313" key="5">
    <source>
        <dbReference type="EMBL" id="WOH06216.1"/>
    </source>
</evidence>
<dbReference type="GO" id="GO:0009506">
    <property type="term" value="C:plasmodesma"/>
    <property type="evidence" value="ECO:0007669"/>
    <property type="project" value="TreeGrafter"/>
</dbReference>